<feature type="domain" description="TonB-dependent transporter Oar-like beta-barrel" evidence="9">
    <location>
        <begin position="266"/>
        <end position="1087"/>
    </location>
</feature>
<dbReference type="InterPro" id="IPR039426">
    <property type="entry name" value="TonB-dep_rcpt-like"/>
</dbReference>
<evidence type="ECO:0000313" key="10">
    <source>
        <dbReference type="EMBL" id="XCB22113.1"/>
    </source>
</evidence>
<dbReference type="InterPro" id="IPR036942">
    <property type="entry name" value="Beta-barrel_TonB_sf"/>
</dbReference>
<dbReference type="InterPro" id="IPR037066">
    <property type="entry name" value="Plug_dom_sf"/>
</dbReference>
<evidence type="ECO:0000256" key="3">
    <source>
        <dbReference type="ARBA" id="ARBA00022452"/>
    </source>
</evidence>
<evidence type="ECO:0000256" key="6">
    <source>
        <dbReference type="ARBA" id="ARBA00023237"/>
    </source>
</evidence>
<feature type="signal peptide" evidence="7">
    <location>
        <begin position="1"/>
        <end position="37"/>
    </location>
</feature>
<keyword evidence="2" id="KW-0813">Transport</keyword>
<proteinExistence type="predicted"/>
<dbReference type="InterPro" id="IPR013784">
    <property type="entry name" value="Carb-bd-like_fold"/>
</dbReference>
<evidence type="ECO:0000256" key="7">
    <source>
        <dbReference type="SAM" id="SignalP"/>
    </source>
</evidence>
<keyword evidence="4" id="KW-0812">Transmembrane</keyword>
<dbReference type="AlphaFoldDB" id="A0AAU7YZR8"/>
<dbReference type="EMBL" id="CP132938">
    <property type="protein sequence ID" value="XCB22113.1"/>
    <property type="molecule type" value="Genomic_DNA"/>
</dbReference>
<dbReference type="GO" id="GO:0044718">
    <property type="term" value="P:siderophore transmembrane transport"/>
    <property type="evidence" value="ECO:0007669"/>
    <property type="project" value="TreeGrafter"/>
</dbReference>
<dbReference type="InterPro" id="IPR057601">
    <property type="entry name" value="Oar-like_b-barrel"/>
</dbReference>
<evidence type="ECO:0000256" key="1">
    <source>
        <dbReference type="ARBA" id="ARBA00004571"/>
    </source>
</evidence>
<dbReference type="GO" id="GO:0030246">
    <property type="term" value="F:carbohydrate binding"/>
    <property type="evidence" value="ECO:0007669"/>
    <property type="project" value="InterPro"/>
</dbReference>
<dbReference type="KEGG" id="tgi:RBB81_21440"/>
<keyword evidence="6" id="KW-0998">Cell outer membrane</keyword>
<dbReference type="Gene3D" id="2.170.130.10">
    <property type="entry name" value="TonB-dependent receptor, plug domain"/>
    <property type="match status" value="1"/>
</dbReference>
<dbReference type="PANTHER" id="PTHR30069">
    <property type="entry name" value="TONB-DEPENDENT OUTER MEMBRANE RECEPTOR"/>
    <property type="match status" value="1"/>
</dbReference>
<evidence type="ECO:0000256" key="5">
    <source>
        <dbReference type="ARBA" id="ARBA00023136"/>
    </source>
</evidence>
<gene>
    <name evidence="10" type="ORF">RBB81_21440</name>
</gene>
<dbReference type="GO" id="GO:0009279">
    <property type="term" value="C:cell outer membrane"/>
    <property type="evidence" value="ECO:0007669"/>
    <property type="project" value="UniProtKB-SubCell"/>
</dbReference>
<dbReference type="Gene3D" id="2.60.40.1120">
    <property type="entry name" value="Carboxypeptidase-like, regulatory domain"/>
    <property type="match status" value="1"/>
</dbReference>
<dbReference type="Pfam" id="PF07715">
    <property type="entry name" value="Plug"/>
    <property type="match status" value="1"/>
</dbReference>
<evidence type="ECO:0000256" key="2">
    <source>
        <dbReference type="ARBA" id="ARBA00022448"/>
    </source>
</evidence>
<protein>
    <submittedName>
        <fullName evidence="10">TonB-dependent receptor</fullName>
    </submittedName>
</protein>
<dbReference type="Pfam" id="PF13620">
    <property type="entry name" value="CarboxypepD_reg"/>
    <property type="match status" value="1"/>
</dbReference>
<keyword evidence="5" id="KW-0472">Membrane</keyword>
<dbReference type="InterPro" id="IPR012910">
    <property type="entry name" value="Plug_dom"/>
</dbReference>
<dbReference type="GO" id="GO:0015344">
    <property type="term" value="F:siderophore uptake transmembrane transporter activity"/>
    <property type="evidence" value="ECO:0007669"/>
    <property type="project" value="TreeGrafter"/>
</dbReference>
<accession>A0AAU7YZR8</accession>
<keyword evidence="10" id="KW-0675">Receptor</keyword>
<dbReference type="RefSeq" id="WP_353072108.1">
    <property type="nucleotide sequence ID" value="NZ_CP132938.1"/>
</dbReference>
<feature type="chain" id="PRO_5043493347" evidence="7">
    <location>
        <begin position="38"/>
        <end position="1094"/>
    </location>
</feature>
<dbReference type="Gene3D" id="2.40.170.20">
    <property type="entry name" value="TonB-dependent receptor, beta-barrel domain"/>
    <property type="match status" value="1"/>
</dbReference>
<sequence>MKVTITKTRRGRTCSLYLVVVLVSLLAAAGAPRTLHAQVEGGTIAGTITDSTGAVVPGALITVRSTETNSSRQLTTNKDGFYQAPDLPAGKYEVTAKGQGFNTEVASNITLTVGARQSVNLTLKIGQSAEVVDVAASAPTVDATTSSVSEVVDSKKIVELPLNGRDWTSLAVLQPGVATVRTQATVGINNTRDNRGLGNQLSIAGNRPEQNNYRLDGISINDYANGAPGSILGVDLGVDSIQEFSVVTGNADASYGKTAGGVLNAITRSGSNSFHGSAFEFIRNSALDARNYFDGAKIPAFKRNQFGGSAGGPIWRDHTFIFGNYEGVRQNLGVTFGPSNVPSPAARQGILCSKCSTGPVTVAVAPSVTKFLALYPLPTGPLDSTGNTGTYSFVGAQVTSEDFFTTRTDHKLSNANTLYGTYLFDNGKTTGPDTLGSKLIGTLSKRQLATIEDTHVFSSVLLNSARFGFSRVVSKAPLTLSALNPLAADTSLGAVPGRAAPVVNVTSLVQYPGGLGSVGEFDYHYNSYQAYDDAFWTRGTHALKFGFAFERMQNNGLGALNPNGNFTFPDLQSFLTNKPSAFSSPLGNGISPRDLRQSVVGAYIQDDWRFRPNLTLNMGLRYEISTVPTESKGKIATLVNVTDAQPRLGNPYFNNPTLKNVAPRVGFGWSPFQNGKTAVRGGFGVYDSLPLLYLFQVQSETDAPFYQTGSSNNSAALAGAFTNGAYPLIAASGALNYLHMEQNPKRNYIMEWNLSVQQEFPGSITLTTGYVGSHGLHQPGQWDQNLVLPIRTPQGYMGAPAGTPPVNTHSNVAGVSGYLWNGMSSYDGLNVGVKKLLSHGLQLQGSYTWGKAIDEGSATISGDTFLNTLLQLPFYFDPHQRRGLADFNIAQNLVINYLWQIPGTKTTIGPVRVLSNGWQLGGIFQASTGTPFTAMVSGDPMGIKNHGGDIYGIANRVAAPGCDSAVGLVRRTGGHPPTYIKTQCFAYPGKYLGNAGRNTLIGPGLKNFDMSLFKNTRIPALSESFNAQFRVEAFNIFNRANFAIPTGSNGGDRVLFAQTGSPDALTYSTNATAGQISSTTTTARQLQFGLKLIW</sequence>
<evidence type="ECO:0000259" key="8">
    <source>
        <dbReference type="Pfam" id="PF07715"/>
    </source>
</evidence>
<dbReference type="PANTHER" id="PTHR30069:SF46">
    <property type="entry name" value="OAR PROTEIN"/>
    <property type="match status" value="1"/>
</dbReference>
<keyword evidence="3" id="KW-1134">Transmembrane beta strand</keyword>
<dbReference type="SUPFAM" id="SSF56935">
    <property type="entry name" value="Porins"/>
    <property type="match status" value="1"/>
</dbReference>
<dbReference type="SUPFAM" id="SSF49452">
    <property type="entry name" value="Starch-binding domain-like"/>
    <property type="match status" value="1"/>
</dbReference>
<evidence type="ECO:0000256" key="4">
    <source>
        <dbReference type="ARBA" id="ARBA00022692"/>
    </source>
</evidence>
<evidence type="ECO:0000259" key="9">
    <source>
        <dbReference type="Pfam" id="PF25183"/>
    </source>
</evidence>
<dbReference type="Pfam" id="PF25183">
    <property type="entry name" value="OMP_b-brl_4"/>
    <property type="match status" value="1"/>
</dbReference>
<name>A0AAU7YZR8_9BACT</name>
<comment type="subcellular location">
    <subcellularLocation>
        <location evidence="1">Cell outer membrane</location>
        <topology evidence="1">Multi-pass membrane protein</topology>
    </subcellularLocation>
</comment>
<feature type="domain" description="TonB-dependent receptor plug" evidence="8">
    <location>
        <begin position="150"/>
        <end position="261"/>
    </location>
</feature>
<keyword evidence="7" id="KW-0732">Signal</keyword>
<reference evidence="10" key="2">
    <citation type="journal article" date="2024" name="Environ. Microbiol.">
        <title>Genome analysis and description of Tunturibacter gen. nov. expands the diversity of Terriglobia in tundra soils.</title>
        <authorList>
            <person name="Messyasz A."/>
            <person name="Mannisto M.K."/>
            <person name="Kerkhof L.J."/>
            <person name="Haggblom M.M."/>
        </authorList>
    </citation>
    <scope>NUCLEOTIDE SEQUENCE</scope>
    <source>
        <strain evidence="10">M8UP39</strain>
    </source>
</reference>
<reference evidence="10" key="1">
    <citation type="submission" date="2023-08" db="EMBL/GenBank/DDBJ databases">
        <authorList>
            <person name="Messyasz A."/>
            <person name="Mannisto M.K."/>
            <person name="Kerkhof L.J."/>
            <person name="Haggblom M."/>
        </authorList>
    </citation>
    <scope>NUCLEOTIDE SEQUENCE</scope>
    <source>
        <strain evidence="10">M8UP39</strain>
    </source>
</reference>
<organism evidence="10">
    <name type="scientific">Tunturiibacter gelidiferens</name>
    <dbReference type="NCBI Taxonomy" id="3069689"/>
    <lineage>
        <taxon>Bacteria</taxon>
        <taxon>Pseudomonadati</taxon>
        <taxon>Acidobacteriota</taxon>
        <taxon>Terriglobia</taxon>
        <taxon>Terriglobales</taxon>
        <taxon>Acidobacteriaceae</taxon>
        <taxon>Tunturiibacter</taxon>
    </lineage>
</organism>